<proteinExistence type="predicted"/>
<gene>
    <name evidence="2" type="ORF">Spa11_44020</name>
</gene>
<accession>A0A518KEH3</accession>
<evidence type="ECO:0000313" key="2">
    <source>
        <dbReference type="EMBL" id="QDV76177.1"/>
    </source>
</evidence>
<name>A0A518KEH3_9BACT</name>
<keyword evidence="1" id="KW-0812">Transmembrane</keyword>
<sequence>MCDEDEQLVRYYFGELSDAEKAAFEQRLVDEPDLAERLETFSRCVDAHQGAECCEESEPEKVPVPRRLADRTAHAILAGHLERAGECVGRKRYNLVEVVAIGVAATFLGGLILPAIEASRESSRRDQCAFNLATLGQGLQSYSQDHGHIPQIGLTQNAGLFTLMLAEGRYFDREELQRSLVCPSSNLSQMIADGELKVIIPTREHLEAANAEQLLELQRLMAGSYAYRIGYFQGRSFIPFGGKGGCRSAILADTPTLASGTEVVSRHHGKCGQNVLFGDGHVAFVSSCWAPDDVDHLYLNDDNQLAAGHDEYDIVLLPGDVTPLGVQLFELGE</sequence>
<dbReference type="AlphaFoldDB" id="A0A518KEH3"/>
<evidence type="ECO:0000313" key="3">
    <source>
        <dbReference type="Proteomes" id="UP000316426"/>
    </source>
</evidence>
<dbReference type="KEGG" id="bmei:Spa11_44020"/>
<dbReference type="RefSeq" id="WP_145116639.1">
    <property type="nucleotide sequence ID" value="NZ_CP036349.1"/>
</dbReference>
<reference evidence="2 3" key="1">
    <citation type="submission" date="2019-02" db="EMBL/GenBank/DDBJ databases">
        <title>Deep-cultivation of Planctomycetes and their phenomic and genomic characterization uncovers novel biology.</title>
        <authorList>
            <person name="Wiegand S."/>
            <person name="Jogler M."/>
            <person name="Boedeker C."/>
            <person name="Pinto D."/>
            <person name="Vollmers J."/>
            <person name="Rivas-Marin E."/>
            <person name="Kohn T."/>
            <person name="Peeters S.H."/>
            <person name="Heuer A."/>
            <person name="Rast P."/>
            <person name="Oberbeckmann S."/>
            <person name="Bunk B."/>
            <person name="Jeske O."/>
            <person name="Meyerdierks A."/>
            <person name="Storesund J.E."/>
            <person name="Kallscheuer N."/>
            <person name="Luecker S."/>
            <person name="Lage O.M."/>
            <person name="Pohl T."/>
            <person name="Merkel B.J."/>
            <person name="Hornburger P."/>
            <person name="Mueller R.-W."/>
            <person name="Bruemmer F."/>
            <person name="Labrenz M."/>
            <person name="Spormann A.M."/>
            <person name="Op den Camp H."/>
            <person name="Overmann J."/>
            <person name="Amann R."/>
            <person name="Jetten M.S.M."/>
            <person name="Mascher T."/>
            <person name="Medema M.H."/>
            <person name="Devos D.P."/>
            <person name="Kaster A.-K."/>
            <person name="Ovreas L."/>
            <person name="Rohde M."/>
            <person name="Galperin M.Y."/>
            <person name="Jogler C."/>
        </authorList>
    </citation>
    <scope>NUCLEOTIDE SEQUENCE [LARGE SCALE GENOMIC DNA]</scope>
    <source>
        <strain evidence="2 3">Spa11</strain>
    </source>
</reference>
<dbReference type="EMBL" id="CP036349">
    <property type="protein sequence ID" value="QDV76177.1"/>
    <property type="molecule type" value="Genomic_DNA"/>
</dbReference>
<keyword evidence="1" id="KW-0472">Membrane</keyword>
<feature type="transmembrane region" description="Helical" evidence="1">
    <location>
        <begin position="93"/>
        <end position="116"/>
    </location>
</feature>
<dbReference type="Proteomes" id="UP000316426">
    <property type="component" value="Chromosome"/>
</dbReference>
<protein>
    <submittedName>
        <fullName evidence="2">Uncharacterized protein</fullName>
    </submittedName>
</protein>
<keyword evidence="3" id="KW-1185">Reference proteome</keyword>
<evidence type="ECO:0000256" key="1">
    <source>
        <dbReference type="SAM" id="Phobius"/>
    </source>
</evidence>
<organism evidence="2 3">
    <name type="scientific">Botrimarina mediterranea</name>
    <dbReference type="NCBI Taxonomy" id="2528022"/>
    <lineage>
        <taxon>Bacteria</taxon>
        <taxon>Pseudomonadati</taxon>
        <taxon>Planctomycetota</taxon>
        <taxon>Planctomycetia</taxon>
        <taxon>Pirellulales</taxon>
        <taxon>Lacipirellulaceae</taxon>
        <taxon>Botrimarina</taxon>
    </lineage>
</organism>
<keyword evidence="1" id="KW-1133">Transmembrane helix</keyword>